<dbReference type="AlphaFoldDB" id="A0A9Q8PBW7"/>
<dbReference type="GeneID" id="71990342"/>
<keyword evidence="2" id="KW-1185">Reference proteome</keyword>
<reference evidence="1" key="2">
    <citation type="journal article" date="2022" name="Microb. Genom.">
        <title>A chromosome-scale genome assembly of the tomato pathogen Cladosporium fulvum reveals a compartmentalized genome architecture and the presence of a dispensable chromosome.</title>
        <authorList>
            <person name="Zaccaron A.Z."/>
            <person name="Chen L.H."/>
            <person name="Samaras A."/>
            <person name="Stergiopoulos I."/>
        </authorList>
    </citation>
    <scope>NUCLEOTIDE SEQUENCE</scope>
    <source>
        <strain evidence="1">Race5_Kim</strain>
    </source>
</reference>
<sequence length="118" mass="13793">MMSKLDQQIWNTGTIIYRSKIFMSCMAAAAKGRIEDKPRADLLYQVKDAFQLWDLRFIPEFNPIFGQRHTQMLRHIHKIALDEGLSKKRRVENHLTDEELLLFWMKIATSDGLAGIDD</sequence>
<protein>
    <submittedName>
        <fullName evidence="1">Uncharacterized protein</fullName>
    </submittedName>
</protein>
<dbReference type="KEGG" id="ffu:CLAFUR5_10464"/>
<gene>
    <name evidence="1" type="ORF">CLAFUR5_10464</name>
</gene>
<dbReference type="Proteomes" id="UP000756132">
    <property type="component" value="Chromosome 7"/>
</dbReference>
<dbReference type="EMBL" id="CP090169">
    <property type="protein sequence ID" value="UJO19590.1"/>
    <property type="molecule type" value="Genomic_DNA"/>
</dbReference>
<organism evidence="1 2">
    <name type="scientific">Passalora fulva</name>
    <name type="common">Tomato leaf mold</name>
    <name type="synonym">Cladosporium fulvum</name>
    <dbReference type="NCBI Taxonomy" id="5499"/>
    <lineage>
        <taxon>Eukaryota</taxon>
        <taxon>Fungi</taxon>
        <taxon>Dikarya</taxon>
        <taxon>Ascomycota</taxon>
        <taxon>Pezizomycotina</taxon>
        <taxon>Dothideomycetes</taxon>
        <taxon>Dothideomycetidae</taxon>
        <taxon>Mycosphaerellales</taxon>
        <taxon>Mycosphaerellaceae</taxon>
        <taxon>Fulvia</taxon>
    </lineage>
</organism>
<reference evidence="1" key="1">
    <citation type="submission" date="2021-12" db="EMBL/GenBank/DDBJ databases">
        <authorList>
            <person name="Zaccaron A."/>
            <person name="Stergiopoulos I."/>
        </authorList>
    </citation>
    <scope>NUCLEOTIDE SEQUENCE</scope>
    <source>
        <strain evidence="1">Race5_Kim</strain>
    </source>
</reference>
<evidence type="ECO:0000313" key="1">
    <source>
        <dbReference type="EMBL" id="UJO19590.1"/>
    </source>
</evidence>
<accession>A0A9Q8PBW7</accession>
<dbReference type="OrthoDB" id="3799483at2759"/>
<evidence type="ECO:0000313" key="2">
    <source>
        <dbReference type="Proteomes" id="UP000756132"/>
    </source>
</evidence>
<name>A0A9Q8PBW7_PASFU</name>
<proteinExistence type="predicted"/>
<dbReference type="RefSeq" id="XP_047763956.1">
    <property type="nucleotide sequence ID" value="XM_047909612.1"/>
</dbReference>